<keyword evidence="6" id="KW-1185">Reference proteome</keyword>
<feature type="region of interest" description="Disordered" evidence="3">
    <location>
        <begin position="117"/>
        <end position="143"/>
    </location>
</feature>
<gene>
    <name evidence="5" type="ORF">H8B22_13145</name>
</gene>
<reference evidence="5 6" key="1">
    <citation type="submission" date="2020-08" db="EMBL/GenBank/DDBJ databases">
        <title>Lysobacter sp. II4 sp. nov., isolated from soil.</title>
        <authorList>
            <person name="Woo C.Y."/>
            <person name="Kim J."/>
        </authorList>
    </citation>
    <scope>NUCLEOTIDE SEQUENCE [LARGE SCALE GENOMIC DNA]</scope>
    <source>
        <strain evidence="5 6">II4</strain>
    </source>
</reference>
<dbReference type="InterPro" id="IPR001867">
    <property type="entry name" value="OmpR/PhoB-type_DNA-bd"/>
</dbReference>
<dbReference type="SMART" id="SM00862">
    <property type="entry name" value="Trans_reg_C"/>
    <property type="match status" value="1"/>
</dbReference>
<dbReference type="RefSeq" id="WP_187711848.1">
    <property type="nucleotide sequence ID" value="NZ_CP060820.1"/>
</dbReference>
<protein>
    <submittedName>
        <fullName evidence="5">Winged helix-turn-helix domain-containing protein</fullName>
    </submittedName>
</protein>
<dbReference type="PANTHER" id="PTHR47691:SF3">
    <property type="entry name" value="HTH-TYPE TRANSCRIPTIONAL REGULATOR RV0890C-RELATED"/>
    <property type="match status" value="1"/>
</dbReference>
<dbReference type="SUPFAM" id="SSF46894">
    <property type="entry name" value="C-terminal effector domain of the bipartite response regulators"/>
    <property type="match status" value="1"/>
</dbReference>
<dbReference type="InterPro" id="IPR011990">
    <property type="entry name" value="TPR-like_helical_dom_sf"/>
</dbReference>
<dbReference type="KEGG" id="lsx:H8B22_13145"/>
<dbReference type="PROSITE" id="PS51755">
    <property type="entry name" value="OMPR_PHOB"/>
    <property type="match status" value="1"/>
</dbReference>
<evidence type="ECO:0000256" key="1">
    <source>
        <dbReference type="ARBA" id="ARBA00023125"/>
    </source>
</evidence>
<dbReference type="SUPFAM" id="SSF48452">
    <property type="entry name" value="TPR-like"/>
    <property type="match status" value="1"/>
</dbReference>
<organism evidence="5 6">
    <name type="scientific">Agrilutibacter terrestris</name>
    <dbReference type="NCBI Taxonomy" id="2865112"/>
    <lineage>
        <taxon>Bacteria</taxon>
        <taxon>Pseudomonadati</taxon>
        <taxon>Pseudomonadota</taxon>
        <taxon>Gammaproteobacteria</taxon>
        <taxon>Lysobacterales</taxon>
        <taxon>Lysobacteraceae</taxon>
        <taxon>Agrilutibacter</taxon>
    </lineage>
</organism>
<dbReference type="CDD" id="cd00383">
    <property type="entry name" value="trans_reg_C"/>
    <property type="match status" value="1"/>
</dbReference>
<feature type="DNA-binding region" description="OmpR/PhoB-type" evidence="2">
    <location>
        <begin position="4"/>
        <end position="102"/>
    </location>
</feature>
<dbReference type="Gene3D" id="1.10.10.10">
    <property type="entry name" value="Winged helix-like DNA-binding domain superfamily/Winged helix DNA-binding domain"/>
    <property type="match status" value="1"/>
</dbReference>
<dbReference type="GO" id="GO:0006355">
    <property type="term" value="P:regulation of DNA-templated transcription"/>
    <property type="evidence" value="ECO:0007669"/>
    <property type="project" value="InterPro"/>
</dbReference>
<evidence type="ECO:0000256" key="2">
    <source>
        <dbReference type="PROSITE-ProRule" id="PRU01091"/>
    </source>
</evidence>
<dbReference type="GO" id="GO:0003677">
    <property type="term" value="F:DNA binding"/>
    <property type="evidence" value="ECO:0007669"/>
    <property type="project" value="UniProtKB-UniRule"/>
</dbReference>
<dbReference type="Gene3D" id="1.25.40.10">
    <property type="entry name" value="Tetratricopeptide repeat domain"/>
    <property type="match status" value="1"/>
</dbReference>
<evidence type="ECO:0000259" key="4">
    <source>
        <dbReference type="PROSITE" id="PS51755"/>
    </source>
</evidence>
<dbReference type="InterPro" id="IPR036388">
    <property type="entry name" value="WH-like_DNA-bd_sf"/>
</dbReference>
<dbReference type="Pfam" id="PF00486">
    <property type="entry name" value="Trans_reg_C"/>
    <property type="match status" value="1"/>
</dbReference>
<dbReference type="GO" id="GO:0000160">
    <property type="term" value="P:phosphorelay signal transduction system"/>
    <property type="evidence" value="ECO:0007669"/>
    <property type="project" value="InterPro"/>
</dbReference>
<sequence>MQPAPLYRFGDFVLDPAVRELWHCGAPISLPPKSFDCLVYLLEHRDRAVGRDELIAAVWGKVDVSDAVLAQTLLRARRAVGDTGSEQTTIRTVPRFGYHWVAAVHAMARTTLEEAGADTGTNAAAPSPEPATDVAPAVAGESPATASSARESRWRWAALVSAAAVALALLSWWGWQGRNGTVDPTTRTAAGSRLAVVLPVTIADENAEQAWVRLGAMDYIASRLRGNGDVNVLPSSQVLQLAGARGDSGDAQARRLLDTTGARWVMQPQAIAGGKDWTVRLHLLEAGKPAVDVEARGDTALAAAATATDTLLRRLGRLRSDAAPAPTALAERLQQIDAELLAGQLANARALIQGAAPELRKEPQLQLREGQLEFRAGRFAESTRVFDGLLAEGRAVPDEIRAQAAAGLGATAIRSGDFRVAEQRYSEALALLEPARASDPALLGNAYNGRGIARVELGHEADGIADIGRARLAMQRAGNELETASVDTNLGMIESHRGNDTRALQQFDRAIATFERFGVQDNLVAVLQAKANSQMRMAQPAAALATIERAAARIDEIENPVLAERIGLVHARVSIANGRLREADAWIARLQGKARVETQPALDALRLRLRLVRGDARGAAGLAQAMAKAGDADGERILLGVQAALRVDDRDAARAWLARADAQVRDGMPWLLAKALLAARETPAASESAFTAAEAALSKDGTLDARVIVGCAHAVALVEQGATDRAGALLGEIATLADNDYRVAHTTLALYRALGDHSAAGNSEAAVRRLAGERDPLRPLVY</sequence>
<dbReference type="InterPro" id="IPR016032">
    <property type="entry name" value="Sig_transdc_resp-reg_C-effctor"/>
</dbReference>
<name>A0A7H0FWJ1_9GAMM</name>
<feature type="domain" description="OmpR/PhoB-type" evidence="4">
    <location>
        <begin position="4"/>
        <end position="102"/>
    </location>
</feature>
<accession>A0A7H0FWJ1</accession>
<evidence type="ECO:0000256" key="3">
    <source>
        <dbReference type="SAM" id="MobiDB-lite"/>
    </source>
</evidence>
<dbReference type="EMBL" id="CP060820">
    <property type="protein sequence ID" value="QNP40407.1"/>
    <property type="molecule type" value="Genomic_DNA"/>
</dbReference>
<dbReference type="Proteomes" id="UP000516018">
    <property type="component" value="Chromosome"/>
</dbReference>
<dbReference type="PANTHER" id="PTHR47691">
    <property type="entry name" value="REGULATOR-RELATED"/>
    <property type="match status" value="1"/>
</dbReference>
<evidence type="ECO:0000313" key="5">
    <source>
        <dbReference type="EMBL" id="QNP40407.1"/>
    </source>
</evidence>
<dbReference type="AlphaFoldDB" id="A0A7H0FWJ1"/>
<keyword evidence="1 2" id="KW-0238">DNA-binding</keyword>
<proteinExistence type="predicted"/>
<evidence type="ECO:0000313" key="6">
    <source>
        <dbReference type="Proteomes" id="UP000516018"/>
    </source>
</evidence>